<reference evidence="1" key="2">
    <citation type="submission" date="2022-01" db="EMBL/GenBank/DDBJ databases">
        <authorList>
            <person name="Yamashiro T."/>
            <person name="Shiraishi A."/>
            <person name="Satake H."/>
            <person name="Nakayama K."/>
        </authorList>
    </citation>
    <scope>NUCLEOTIDE SEQUENCE</scope>
</reference>
<reference evidence="1" key="1">
    <citation type="journal article" date="2022" name="Int. J. Mol. Sci.">
        <title>Draft Genome of Tanacetum Coccineum: Genomic Comparison of Closely Related Tanacetum-Family Plants.</title>
        <authorList>
            <person name="Yamashiro T."/>
            <person name="Shiraishi A."/>
            <person name="Nakayama K."/>
            <person name="Satake H."/>
        </authorList>
    </citation>
    <scope>NUCLEOTIDE SEQUENCE</scope>
</reference>
<comment type="caution">
    <text evidence="1">The sequence shown here is derived from an EMBL/GenBank/DDBJ whole genome shotgun (WGS) entry which is preliminary data.</text>
</comment>
<dbReference type="Proteomes" id="UP001151760">
    <property type="component" value="Unassembled WGS sequence"/>
</dbReference>
<proteinExistence type="predicted"/>
<dbReference type="EMBL" id="BQNB010008843">
    <property type="protein sequence ID" value="GJS55057.1"/>
    <property type="molecule type" value="Genomic_DNA"/>
</dbReference>
<accession>A0ABQ4WQB1</accession>
<sequence>MYTIEERSKLLAEFFERRKKLLVEEKAAAVRNKPPTRTQLRSLMMTYIKHTVYKQKTDSDLDEEEQLRASLKIVPDKEEEK</sequence>
<evidence type="ECO:0000313" key="1">
    <source>
        <dbReference type="EMBL" id="GJS55057.1"/>
    </source>
</evidence>
<gene>
    <name evidence="1" type="ORF">Tco_0628419</name>
</gene>
<protein>
    <submittedName>
        <fullName evidence="1">Uncharacterized protein</fullName>
    </submittedName>
</protein>
<evidence type="ECO:0000313" key="2">
    <source>
        <dbReference type="Proteomes" id="UP001151760"/>
    </source>
</evidence>
<keyword evidence="2" id="KW-1185">Reference proteome</keyword>
<organism evidence="1 2">
    <name type="scientific">Tanacetum coccineum</name>
    <dbReference type="NCBI Taxonomy" id="301880"/>
    <lineage>
        <taxon>Eukaryota</taxon>
        <taxon>Viridiplantae</taxon>
        <taxon>Streptophyta</taxon>
        <taxon>Embryophyta</taxon>
        <taxon>Tracheophyta</taxon>
        <taxon>Spermatophyta</taxon>
        <taxon>Magnoliopsida</taxon>
        <taxon>eudicotyledons</taxon>
        <taxon>Gunneridae</taxon>
        <taxon>Pentapetalae</taxon>
        <taxon>asterids</taxon>
        <taxon>campanulids</taxon>
        <taxon>Asterales</taxon>
        <taxon>Asteraceae</taxon>
        <taxon>Asteroideae</taxon>
        <taxon>Anthemideae</taxon>
        <taxon>Anthemidinae</taxon>
        <taxon>Tanacetum</taxon>
    </lineage>
</organism>
<name>A0ABQ4WQB1_9ASTR</name>